<dbReference type="EMBL" id="GGEC01002090">
    <property type="protein sequence ID" value="MBW82573.1"/>
    <property type="molecule type" value="Transcribed_RNA"/>
</dbReference>
<name>A0A2P2IMY6_RHIMU</name>
<sequence length="176" mass="19602">MNAISISAPDLIIEDNNMGSDSDSNPDDTPEYYQPISAVDVDGDGDEDSDRANSDEEHLSYHAHLTQNGFSSLHLDGDSEGKSSGDDDEDEDEDYEERPREASDSAISRAFREDESRRNAPLTAENAMRVMEAMRGVSFRGLAPDWAGRIPEEQWIDRVRRLQQPRRPASASAVQD</sequence>
<proteinExistence type="predicted"/>
<dbReference type="PANTHER" id="PTHR37175">
    <property type="entry name" value="BNAA08G28800D PROTEIN"/>
    <property type="match status" value="1"/>
</dbReference>
<evidence type="ECO:0000256" key="1">
    <source>
        <dbReference type="SAM" id="MobiDB-lite"/>
    </source>
</evidence>
<evidence type="ECO:0000313" key="2">
    <source>
        <dbReference type="EMBL" id="MBW82573.1"/>
    </source>
</evidence>
<organism evidence="2">
    <name type="scientific">Rhizophora mucronata</name>
    <name type="common">Asiatic mangrove</name>
    <dbReference type="NCBI Taxonomy" id="61149"/>
    <lineage>
        <taxon>Eukaryota</taxon>
        <taxon>Viridiplantae</taxon>
        <taxon>Streptophyta</taxon>
        <taxon>Embryophyta</taxon>
        <taxon>Tracheophyta</taxon>
        <taxon>Spermatophyta</taxon>
        <taxon>Magnoliopsida</taxon>
        <taxon>eudicotyledons</taxon>
        <taxon>Gunneridae</taxon>
        <taxon>Pentapetalae</taxon>
        <taxon>rosids</taxon>
        <taxon>fabids</taxon>
        <taxon>Malpighiales</taxon>
        <taxon>Rhizophoraceae</taxon>
        <taxon>Rhizophora</taxon>
    </lineage>
</organism>
<protein>
    <submittedName>
        <fullName evidence="2">Uncharacterized protein MANES_18G142700</fullName>
    </submittedName>
</protein>
<dbReference type="PANTHER" id="PTHR37175:SF1">
    <property type="entry name" value="CONSTANS-LIKE PROTEIN-RELATED"/>
    <property type="match status" value="1"/>
</dbReference>
<feature type="compositionally biased region" description="Basic and acidic residues" evidence="1">
    <location>
        <begin position="75"/>
        <end position="85"/>
    </location>
</feature>
<dbReference type="AlphaFoldDB" id="A0A2P2IMY6"/>
<feature type="compositionally biased region" description="Basic and acidic residues" evidence="1">
    <location>
        <begin position="50"/>
        <end position="60"/>
    </location>
</feature>
<reference evidence="2" key="1">
    <citation type="submission" date="2018-02" db="EMBL/GenBank/DDBJ databases">
        <title>Rhizophora mucronata_Transcriptome.</title>
        <authorList>
            <person name="Meera S.P."/>
            <person name="Sreeshan A."/>
            <person name="Augustine A."/>
        </authorList>
    </citation>
    <scope>NUCLEOTIDE SEQUENCE</scope>
    <source>
        <tissue evidence="2">Leaf</tissue>
    </source>
</reference>
<feature type="region of interest" description="Disordered" evidence="1">
    <location>
        <begin position="1"/>
        <end position="123"/>
    </location>
</feature>
<dbReference type="Pfam" id="PF06910">
    <property type="entry name" value="MEA1"/>
    <property type="match status" value="1"/>
</dbReference>
<accession>A0A2P2IMY6</accession>
<feature type="compositionally biased region" description="Acidic residues" evidence="1">
    <location>
        <begin position="86"/>
        <end position="96"/>
    </location>
</feature>